<protein>
    <submittedName>
        <fullName evidence="3">NADPH:quinone reductase</fullName>
    </submittedName>
</protein>
<dbReference type="CDD" id="cd05289">
    <property type="entry name" value="MDR_like_2"/>
    <property type="match status" value="1"/>
</dbReference>
<evidence type="ECO:0000313" key="4">
    <source>
        <dbReference type="Proteomes" id="UP000198210"/>
    </source>
</evidence>
<dbReference type="InterPro" id="IPR013154">
    <property type="entry name" value="ADH-like_N"/>
</dbReference>
<dbReference type="PANTHER" id="PTHR11695:SF294">
    <property type="entry name" value="RETICULON-4-INTERACTING PROTEIN 1, MITOCHONDRIAL"/>
    <property type="match status" value="1"/>
</dbReference>
<dbReference type="SMART" id="SM00829">
    <property type="entry name" value="PKS_ER"/>
    <property type="match status" value="1"/>
</dbReference>
<dbReference type="EMBL" id="LT607751">
    <property type="protein sequence ID" value="SCG47811.1"/>
    <property type="molecule type" value="Genomic_DNA"/>
</dbReference>
<dbReference type="SUPFAM" id="SSF51735">
    <property type="entry name" value="NAD(P)-binding Rossmann-fold domains"/>
    <property type="match status" value="1"/>
</dbReference>
<evidence type="ECO:0000313" key="3">
    <source>
        <dbReference type="EMBL" id="SCG47811.1"/>
    </source>
</evidence>
<dbReference type="Proteomes" id="UP000198210">
    <property type="component" value="Chromosome I"/>
</dbReference>
<keyword evidence="1" id="KW-0560">Oxidoreductase</keyword>
<dbReference type="Pfam" id="PF13602">
    <property type="entry name" value="ADH_zinc_N_2"/>
    <property type="match status" value="1"/>
</dbReference>
<reference evidence="3 4" key="1">
    <citation type="submission" date="2016-06" db="EMBL/GenBank/DDBJ databases">
        <authorList>
            <person name="Kjaerup R.B."/>
            <person name="Dalgaard T.S."/>
            <person name="Juul-Madsen H.R."/>
        </authorList>
    </citation>
    <scope>NUCLEOTIDE SEQUENCE [LARGE SCALE GENOMIC DNA]</scope>
    <source>
        <strain evidence="3 4">DSM 45097</strain>
    </source>
</reference>
<dbReference type="InterPro" id="IPR020843">
    <property type="entry name" value="ER"/>
</dbReference>
<organism evidence="3 4">
    <name type="scientific">Micromonospora siamensis</name>
    <dbReference type="NCBI Taxonomy" id="299152"/>
    <lineage>
        <taxon>Bacteria</taxon>
        <taxon>Bacillati</taxon>
        <taxon>Actinomycetota</taxon>
        <taxon>Actinomycetes</taxon>
        <taxon>Micromonosporales</taxon>
        <taxon>Micromonosporaceae</taxon>
        <taxon>Micromonospora</taxon>
    </lineage>
</organism>
<evidence type="ECO:0000256" key="1">
    <source>
        <dbReference type="ARBA" id="ARBA00023002"/>
    </source>
</evidence>
<dbReference type="InterPro" id="IPR011032">
    <property type="entry name" value="GroES-like_sf"/>
</dbReference>
<dbReference type="AlphaFoldDB" id="A0A1C5HQD5"/>
<dbReference type="Gene3D" id="3.40.50.720">
    <property type="entry name" value="NAD(P)-binding Rossmann-like Domain"/>
    <property type="match status" value="1"/>
</dbReference>
<gene>
    <name evidence="3" type="ORF">GA0074704_2094</name>
</gene>
<evidence type="ECO:0000259" key="2">
    <source>
        <dbReference type="SMART" id="SM00829"/>
    </source>
</evidence>
<dbReference type="PROSITE" id="PS01162">
    <property type="entry name" value="QOR_ZETA_CRYSTAL"/>
    <property type="match status" value="1"/>
</dbReference>
<dbReference type="Pfam" id="PF08240">
    <property type="entry name" value="ADH_N"/>
    <property type="match status" value="1"/>
</dbReference>
<dbReference type="GO" id="GO:0008270">
    <property type="term" value="F:zinc ion binding"/>
    <property type="evidence" value="ECO:0007669"/>
    <property type="project" value="InterPro"/>
</dbReference>
<sequence>MTTSAPLPDLIRAGVVERFGGPEVLRTVRIPRPVRAAGHVLVRVHAASVNHGETKIRRGLVPELGPPPLVLGSDLSGTVVQADPGGRFRAGDEVYGIHFIGTYAEYVSVPEAALATKPRSVDHVAAAALPVAARTALAAVVEYADLRAGQRILVHAAAGGVGHLAVQLARHRGAYVIGTGRAVHHAFLRRLGVHEPVDYTRVDFRTVAGEVDVVLDLVGGGYGRRSLDCLRPGGLLIGATLDPGVTGEEADLRGRRYRWLGEVRTVRPLDVVRDLVDAGRLTVHVQRTYPLSDLAAAHAHSDSGRVTGKLVVTIPPPQPARIFG</sequence>
<keyword evidence="4" id="KW-1185">Reference proteome</keyword>
<dbReference type="InterPro" id="IPR036291">
    <property type="entry name" value="NAD(P)-bd_dom_sf"/>
</dbReference>
<dbReference type="Gene3D" id="3.90.180.10">
    <property type="entry name" value="Medium-chain alcohol dehydrogenases, catalytic domain"/>
    <property type="match status" value="1"/>
</dbReference>
<name>A0A1C5HQD5_9ACTN</name>
<dbReference type="PANTHER" id="PTHR11695">
    <property type="entry name" value="ALCOHOL DEHYDROGENASE RELATED"/>
    <property type="match status" value="1"/>
</dbReference>
<feature type="domain" description="Enoyl reductase (ER)" evidence="2">
    <location>
        <begin position="20"/>
        <end position="312"/>
    </location>
</feature>
<dbReference type="SUPFAM" id="SSF50129">
    <property type="entry name" value="GroES-like"/>
    <property type="match status" value="1"/>
</dbReference>
<proteinExistence type="predicted"/>
<dbReference type="InterPro" id="IPR002364">
    <property type="entry name" value="Quin_OxRdtase/zeta-crystal_CS"/>
</dbReference>
<dbReference type="InterPro" id="IPR050700">
    <property type="entry name" value="YIM1/Zinc_Alcohol_DH_Fams"/>
</dbReference>
<dbReference type="RefSeq" id="WP_231926810.1">
    <property type="nucleotide sequence ID" value="NZ_JBHLYF010000022.1"/>
</dbReference>
<dbReference type="GO" id="GO:0016491">
    <property type="term" value="F:oxidoreductase activity"/>
    <property type="evidence" value="ECO:0007669"/>
    <property type="project" value="UniProtKB-KW"/>
</dbReference>
<accession>A0A1C5HQD5</accession>